<reference evidence="1" key="1">
    <citation type="submission" date="2022-10" db="EMBL/GenBank/DDBJ databases">
        <title>Puccinia triticina Genome sequencing and assembly.</title>
        <authorList>
            <person name="Li C."/>
        </authorList>
    </citation>
    <scope>NUCLEOTIDE SEQUENCE</scope>
    <source>
        <strain evidence="1">Pt15</strain>
    </source>
</reference>
<organism evidence="1 2">
    <name type="scientific">Puccinia triticina</name>
    <dbReference type="NCBI Taxonomy" id="208348"/>
    <lineage>
        <taxon>Eukaryota</taxon>
        <taxon>Fungi</taxon>
        <taxon>Dikarya</taxon>
        <taxon>Basidiomycota</taxon>
        <taxon>Pucciniomycotina</taxon>
        <taxon>Pucciniomycetes</taxon>
        <taxon>Pucciniales</taxon>
        <taxon>Pucciniaceae</taxon>
        <taxon>Puccinia</taxon>
    </lineage>
</organism>
<dbReference type="RefSeq" id="XP_053020765.1">
    <property type="nucleotide sequence ID" value="XM_053169582.1"/>
</dbReference>
<proteinExistence type="predicted"/>
<dbReference type="EMBL" id="CP110425">
    <property type="protein sequence ID" value="WAQ85210.1"/>
    <property type="molecule type" value="Genomic_DNA"/>
</dbReference>
<keyword evidence="2" id="KW-1185">Reference proteome</keyword>
<evidence type="ECO:0000313" key="2">
    <source>
        <dbReference type="Proteomes" id="UP001164743"/>
    </source>
</evidence>
<sequence>MTLGWWPTEENDPRVLANRGNCIHMYIHISQTHGLAGPIKPLSTEATTKSSLFSTLAPPPTINGSENGSSPANHHPLKPILPPVRTSQLWMLSVLRASGISPPQYSSIAKYGSVGRLPVTVVHNRTKQAQPTKQRHTRLRPLEMQII</sequence>
<gene>
    <name evidence="1" type="ORF">PtA15_5A784</name>
</gene>
<evidence type="ECO:0000313" key="1">
    <source>
        <dbReference type="EMBL" id="WAQ85210.1"/>
    </source>
</evidence>
<accession>A0ABY7CJG2</accession>
<dbReference type="GeneID" id="77810477"/>
<name>A0ABY7CJG2_9BASI</name>
<protein>
    <submittedName>
        <fullName evidence="1">Uncharacterized protein</fullName>
    </submittedName>
</protein>
<dbReference type="Proteomes" id="UP001164743">
    <property type="component" value="Chromosome 5A"/>
</dbReference>